<keyword evidence="7" id="KW-1185">Reference proteome</keyword>
<dbReference type="PANTHER" id="PTHR37955:SF1">
    <property type="entry name" value="DEP DOMAIN-CONTAINING PROTEIN"/>
    <property type="match status" value="1"/>
</dbReference>
<protein>
    <submittedName>
        <fullName evidence="6">C4-dicarboxylate ABC transporter</fullName>
    </submittedName>
</protein>
<feature type="transmembrane region" description="Helical" evidence="5">
    <location>
        <begin position="48"/>
        <end position="71"/>
    </location>
</feature>
<name>A0ABX0PG72_9BURK</name>
<dbReference type="InterPro" id="IPR004695">
    <property type="entry name" value="SLAC1/Mae1/Ssu1/TehA"/>
</dbReference>
<feature type="transmembrane region" description="Helical" evidence="5">
    <location>
        <begin position="83"/>
        <end position="105"/>
    </location>
</feature>
<feature type="transmembrane region" description="Helical" evidence="5">
    <location>
        <begin position="142"/>
        <end position="161"/>
    </location>
</feature>
<dbReference type="Gene3D" id="1.50.10.150">
    <property type="entry name" value="Voltage-dependent anion channel"/>
    <property type="match status" value="1"/>
</dbReference>
<dbReference type="Proteomes" id="UP000716322">
    <property type="component" value="Unassembled WGS sequence"/>
</dbReference>
<proteinExistence type="predicted"/>
<keyword evidence="2 5" id="KW-0812">Transmembrane</keyword>
<evidence type="ECO:0000256" key="1">
    <source>
        <dbReference type="ARBA" id="ARBA00004141"/>
    </source>
</evidence>
<evidence type="ECO:0000313" key="7">
    <source>
        <dbReference type="Proteomes" id="UP000716322"/>
    </source>
</evidence>
<dbReference type="InterPro" id="IPR052951">
    <property type="entry name" value="Tellurite_res_ion_channel"/>
</dbReference>
<organism evidence="6 7">
    <name type="scientific">Telluria antibiotica</name>
    <dbReference type="NCBI Taxonomy" id="2717319"/>
    <lineage>
        <taxon>Bacteria</taxon>
        <taxon>Pseudomonadati</taxon>
        <taxon>Pseudomonadota</taxon>
        <taxon>Betaproteobacteria</taxon>
        <taxon>Burkholderiales</taxon>
        <taxon>Oxalobacteraceae</taxon>
        <taxon>Telluria group</taxon>
        <taxon>Telluria</taxon>
    </lineage>
</organism>
<feature type="transmembrane region" description="Helical" evidence="5">
    <location>
        <begin position="111"/>
        <end position="130"/>
    </location>
</feature>
<dbReference type="Pfam" id="PF03595">
    <property type="entry name" value="SLAC1"/>
    <property type="match status" value="1"/>
</dbReference>
<comment type="subcellular location">
    <subcellularLocation>
        <location evidence="1">Membrane</location>
        <topology evidence="1">Multi-pass membrane protein</topology>
    </subcellularLocation>
</comment>
<sequence>MTVLAWAIVMRWLSVRHAPSQVTPAWIVPVVGMLDITLAVPVLRWDGLHGVTVFGLAVGLFFALPLLAMLLGRLVTKEPLPVALQPSLLIMAAPFAVGFSAYVATFGRVDAFAQGLVMVMLFLLPVLLGRLAHLPAGSPFRLAWWAGSFPLAAAVASLRYASVAGSGVMDAIALLVLVVATVVIAMFGVQTVRGVVSGRLRELT</sequence>
<evidence type="ECO:0000256" key="5">
    <source>
        <dbReference type="SAM" id="Phobius"/>
    </source>
</evidence>
<evidence type="ECO:0000313" key="6">
    <source>
        <dbReference type="EMBL" id="NIA56436.1"/>
    </source>
</evidence>
<dbReference type="InterPro" id="IPR038665">
    <property type="entry name" value="Voltage-dep_anion_channel_sf"/>
</dbReference>
<dbReference type="PANTHER" id="PTHR37955">
    <property type="entry name" value="TELLURITE RESISTANCE PROTEIN TEHA"/>
    <property type="match status" value="1"/>
</dbReference>
<feature type="transmembrane region" description="Helical" evidence="5">
    <location>
        <begin position="167"/>
        <end position="189"/>
    </location>
</feature>
<reference evidence="6 7" key="1">
    <citation type="submission" date="2020-03" db="EMBL/GenBank/DDBJ databases">
        <title>Genome sequence of strain Massilia sp. TW-1.</title>
        <authorList>
            <person name="Chaudhary D.K."/>
        </authorList>
    </citation>
    <scope>NUCLEOTIDE SEQUENCE [LARGE SCALE GENOMIC DNA]</scope>
    <source>
        <strain evidence="6 7">TW-1</strain>
    </source>
</reference>
<keyword evidence="3 5" id="KW-1133">Transmembrane helix</keyword>
<comment type="caution">
    <text evidence="6">The sequence shown here is derived from an EMBL/GenBank/DDBJ whole genome shotgun (WGS) entry which is preliminary data.</text>
</comment>
<accession>A0ABX0PG72</accession>
<evidence type="ECO:0000256" key="3">
    <source>
        <dbReference type="ARBA" id="ARBA00022989"/>
    </source>
</evidence>
<evidence type="ECO:0000256" key="4">
    <source>
        <dbReference type="ARBA" id="ARBA00023136"/>
    </source>
</evidence>
<dbReference type="EMBL" id="JAAQOM010000015">
    <property type="protein sequence ID" value="NIA56436.1"/>
    <property type="molecule type" value="Genomic_DNA"/>
</dbReference>
<gene>
    <name evidence="6" type="ORF">HAV22_22675</name>
</gene>
<keyword evidence="4 5" id="KW-0472">Membrane</keyword>
<dbReference type="RefSeq" id="WP_166862045.1">
    <property type="nucleotide sequence ID" value="NZ_JAAQOM010000015.1"/>
</dbReference>
<evidence type="ECO:0000256" key="2">
    <source>
        <dbReference type="ARBA" id="ARBA00022692"/>
    </source>
</evidence>